<evidence type="ECO:0000313" key="3">
    <source>
        <dbReference type="Proteomes" id="UP000276128"/>
    </source>
</evidence>
<proteinExistence type="predicted"/>
<accession>A0A3S0CXP4</accession>
<dbReference type="Proteomes" id="UP000276128">
    <property type="component" value="Unassembled WGS sequence"/>
</dbReference>
<dbReference type="OrthoDB" id="2820357at2"/>
<sequence length="316" mass="33094">MNKKLALLGVGVAVGSMMLVTSVYAGVGDAPGYETFKAAVKQTAAVSNVTRNVNVTLEDNGTQVVQVSSVIKSSGKDGAGSADVKVTSGGEVQTIRFYSQDGQRIMQTGGSDVYKVIDVDDAHGKLEGRGMNKHEPSPEALSDGEHVLDALVGNLKNYVTETNAGTGGGKELHFQLTGSQIPAVVNTVGSLLIKHGAMASTEKAVPAEVQSLGFDVAALRDALPKLTSDVKLDEIEMNSSVDSDLHITHQSGSLYVSGKDAQGTAHQLVLHIDMALSSMNSTVPDTVDLTGKTVEHIQFEKPEGRFGRGHEGNHAS</sequence>
<feature type="chain" id="PRO_5018616827" evidence="1">
    <location>
        <begin position="26"/>
        <end position="316"/>
    </location>
</feature>
<dbReference type="AlphaFoldDB" id="A0A3S0CXP4"/>
<feature type="signal peptide" evidence="1">
    <location>
        <begin position="1"/>
        <end position="25"/>
    </location>
</feature>
<dbReference type="EMBL" id="RXHU01000012">
    <property type="protein sequence ID" value="RTE11138.1"/>
    <property type="molecule type" value="Genomic_DNA"/>
</dbReference>
<reference evidence="2 3" key="1">
    <citation type="submission" date="2018-12" db="EMBL/GenBank/DDBJ databases">
        <title>Bacillus ochoae sp. nov., Paenibacillus whitsoniae sp. nov., Paenibacillus spiritus sp. nov. Isolated from the Mars Exploration Rover during spacecraft assembly.</title>
        <authorList>
            <person name="Seuylemezian A."/>
            <person name="Vaishampayan P."/>
        </authorList>
    </citation>
    <scope>NUCLEOTIDE SEQUENCE [LARGE SCALE GENOMIC DNA]</scope>
    <source>
        <strain evidence="2 3">MER 54</strain>
    </source>
</reference>
<keyword evidence="3" id="KW-1185">Reference proteome</keyword>
<organism evidence="2 3">
    <name type="scientific">Paenibacillus whitsoniae</name>
    <dbReference type="NCBI Taxonomy" id="2496558"/>
    <lineage>
        <taxon>Bacteria</taxon>
        <taxon>Bacillati</taxon>
        <taxon>Bacillota</taxon>
        <taxon>Bacilli</taxon>
        <taxon>Bacillales</taxon>
        <taxon>Paenibacillaceae</taxon>
        <taxon>Paenibacillus</taxon>
    </lineage>
</organism>
<evidence type="ECO:0000256" key="1">
    <source>
        <dbReference type="SAM" id="SignalP"/>
    </source>
</evidence>
<evidence type="ECO:0000313" key="2">
    <source>
        <dbReference type="EMBL" id="RTE11138.1"/>
    </source>
</evidence>
<name>A0A3S0CXP4_9BACL</name>
<comment type="caution">
    <text evidence="2">The sequence shown here is derived from an EMBL/GenBank/DDBJ whole genome shotgun (WGS) entry which is preliminary data.</text>
</comment>
<gene>
    <name evidence="2" type="ORF">EJQ19_03555</name>
</gene>
<keyword evidence="1" id="KW-0732">Signal</keyword>
<dbReference type="RefSeq" id="WP_126139820.1">
    <property type="nucleotide sequence ID" value="NZ_RXHU01000012.1"/>
</dbReference>
<protein>
    <submittedName>
        <fullName evidence="2">Uncharacterized protein</fullName>
    </submittedName>
</protein>